<evidence type="ECO:0000313" key="2">
    <source>
        <dbReference type="Proteomes" id="UP000299102"/>
    </source>
</evidence>
<dbReference type="Proteomes" id="UP000299102">
    <property type="component" value="Unassembled WGS sequence"/>
</dbReference>
<organism evidence="1 2">
    <name type="scientific">Eumeta variegata</name>
    <name type="common">Bagworm moth</name>
    <name type="synonym">Eumeta japonica</name>
    <dbReference type="NCBI Taxonomy" id="151549"/>
    <lineage>
        <taxon>Eukaryota</taxon>
        <taxon>Metazoa</taxon>
        <taxon>Ecdysozoa</taxon>
        <taxon>Arthropoda</taxon>
        <taxon>Hexapoda</taxon>
        <taxon>Insecta</taxon>
        <taxon>Pterygota</taxon>
        <taxon>Neoptera</taxon>
        <taxon>Endopterygota</taxon>
        <taxon>Lepidoptera</taxon>
        <taxon>Glossata</taxon>
        <taxon>Ditrysia</taxon>
        <taxon>Tineoidea</taxon>
        <taxon>Psychidae</taxon>
        <taxon>Oiketicinae</taxon>
        <taxon>Eumeta</taxon>
    </lineage>
</organism>
<protein>
    <submittedName>
        <fullName evidence="1">Uncharacterized protein</fullName>
    </submittedName>
</protein>
<dbReference type="EMBL" id="BGZK01000383">
    <property type="protein sequence ID" value="GBP40572.1"/>
    <property type="molecule type" value="Genomic_DNA"/>
</dbReference>
<proteinExistence type="predicted"/>
<gene>
    <name evidence="1" type="ORF">EVAR_7573_1</name>
</gene>
<keyword evidence="2" id="KW-1185">Reference proteome</keyword>
<reference evidence="1 2" key="1">
    <citation type="journal article" date="2019" name="Commun. Biol.">
        <title>The bagworm genome reveals a unique fibroin gene that provides high tensile strength.</title>
        <authorList>
            <person name="Kono N."/>
            <person name="Nakamura H."/>
            <person name="Ohtoshi R."/>
            <person name="Tomita M."/>
            <person name="Numata K."/>
            <person name="Arakawa K."/>
        </authorList>
    </citation>
    <scope>NUCLEOTIDE SEQUENCE [LARGE SCALE GENOMIC DNA]</scope>
</reference>
<sequence>MVLSKGVHRDSDRVAARALNLLKLRIAVRSVLLCETEQKERRNTERDTDNDSDKDEICVIIALKKYQPKVRCKR</sequence>
<name>A0A4C1VQ96_EUMVA</name>
<accession>A0A4C1VQ96</accession>
<comment type="caution">
    <text evidence="1">The sequence shown here is derived from an EMBL/GenBank/DDBJ whole genome shotgun (WGS) entry which is preliminary data.</text>
</comment>
<evidence type="ECO:0000313" key="1">
    <source>
        <dbReference type="EMBL" id="GBP40572.1"/>
    </source>
</evidence>
<dbReference type="AlphaFoldDB" id="A0A4C1VQ96"/>